<feature type="signal peptide" evidence="2">
    <location>
        <begin position="1"/>
        <end position="18"/>
    </location>
</feature>
<reference evidence="3" key="1">
    <citation type="submission" date="2021-10" db="EMBL/GenBank/DDBJ databases">
        <title>The complete genome sequence of Leeia sp. TBRC 13508.</title>
        <authorList>
            <person name="Charoenyingcharoen P."/>
            <person name="Yukphan P."/>
        </authorList>
    </citation>
    <scope>NUCLEOTIDE SEQUENCE</scope>
    <source>
        <strain evidence="3">TBRC 13508</strain>
    </source>
</reference>
<evidence type="ECO:0000256" key="2">
    <source>
        <dbReference type="SAM" id="SignalP"/>
    </source>
</evidence>
<evidence type="ECO:0000313" key="3">
    <source>
        <dbReference type="EMBL" id="MCB6184273.1"/>
    </source>
</evidence>
<feature type="region of interest" description="Disordered" evidence="1">
    <location>
        <begin position="21"/>
        <end position="43"/>
    </location>
</feature>
<gene>
    <name evidence="3" type="ORF">LIN78_12030</name>
</gene>
<keyword evidence="4" id="KW-1185">Reference proteome</keyword>
<sequence>MKYVITLSLALLTIVASAHSGRTNKNGCHHDRKHGGYHCHNSK</sequence>
<organism evidence="3 4">
    <name type="scientific">Leeia speluncae</name>
    <dbReference type="NCBI Taxonomy" id="2884804"/>
    <lineage>
        <taxon>Bacteria</taxon>
        <taxon>Pseudomonadati</taxon>
        <taxon>Pseudomonadota</taxon>
        <taxon>Betaproteobacteria</taxon>
        <taxon>Neisseriales</taxon>
        <taxon>Leeiaceae</taxon>
        <taxon>Leeia</taxon>
    </lineage>
</organism>
<feature type="compositionally biased region" description="Basic residues" evidence="1">
    <location>
        <begin position="30"/>
        <end position="43"/>
    </location>
</feature>
<accession>A0ABS8D8D1</accession>
<evidence type="ECO:0000256" key="1">
    <source>
        <dbReference type="SAM" id="MobiDB-lite"/>
    </source>
</evidence>
<name>A0ABS8D8D1_9NEIS</name>
<protein>
    <submittedName>
        <fullName evidence="3">YHYH domain-containing protein</fullName>
    </submittedName>
</protein>
<evidence type="ECO:0000313" key="4">
    <source>
        <dbReference type="Proteomes" id="UP001165395"/>
    </source>
</evidence>
<dbReference type="InterPro" id="IPR047773">
    <property type="entry name" value="YHYH_dom_bact"/>
</dbReference>
<dbReference type="Proteomes" id="UP001165395">
    <property type="component" value="Unassembled WGS sequence"/>
</dbReference>
<keyword evidence="2" id="KW-0732">Signal</keyword>
<dbReference type="NCBIfam" id="NF033223">
    <property type="entry name" value="YHYH_alt"/>
    <property type="match status" value="1"/>
</dbReference>
<proteinExistence type="predicted"/>
<dbReference type="EMBL" id="JAJBZT010000006">
    <property type="protein sequence ID" value="MCB6184273.1"/>
    <property type="molecule type" value="Genomic_DNA"/>
</dbReference>
<feature type="chain" id="PRO_5046072873" evidence="2">
    <location>
        <begin position="19"/>
        <end position="43"/>
    </location>
</feature>
<comment type="caution">
    <text evidence="3">The sequence shown here is derived from an EMBL/GenBank/DDBJ whole genome shotgun (WGS) entry which is preliminary data.</text>
</comment>
<dbReference type="RefSeq" id="WP_227181084.1">
    <property type="nucleotide sequence ID" value="NZ_JAJBZT010000006.1"/>
</dbReference>